<reference evidence="1 2" key="1">
    <citation type="journal article" date="2015" name="Nature">
        <title>rRNA introns, odd ribosomes, and small enigmatic genomes across a large radiation of phyla.</title>
        <authorList>
            <person name="Brown C.T."/>
            <person name="Hug L.A."/>
            <person name="Thomas B.C."/>
            <person name="Sharon I."/>
            <person name="Castelle C.J."/>
            <person name="Singh A."/>
            <person name="Wilkins M.J."/>
            <person name="Williams K.H."/>
            <person name="Banfield J.F."/>
        </authorList>
    </citation>
    <scope>NUCLEOTIDE SEQUENCE [LARGE SCALE GENOMIC DNA]</scope>
</reference>
<protein>
    <submittedName>
        <fullName evidence="1">Uncharacterized protein</fullName>
    </submittedName>
</protein>
<sequence length="55" mass="6077">MDFAKHELNEALKKTPEDDCIARVDTGFCHACNGHDLKCPTYLPPQRPVIGPEGP</sequence>
<evidence type="ECO:0000313" key="1">
    <source>
        <dbReference type="EMBL" id="KKW11725.1"/>
    </source>
</evidence>
<comment type="caution">
    <text evidence="1">The sequence shown here is derived from an EMBL/GenBank/DDBJ whole genome shotgun (WGS) entry which is preliminary data.</text>
</comment>
<dbReference type="EMBL" id="LCQD01000013">
    <property type="protein sequence ID" value="KKW11725.1"/>
    <property type="molecule type" value="Genomic_DNA"/>
</dbReference>
<name>A0A0G1VZH7_9BACT</name>
<gene>
    <name evidence="1" type="ORF">UY48_C0013G0006</name>
</gene>
<evidence type="ECO:0000313" key="2">
    <source>
        <dbReference type="Proteomes" id="UP000034588"/>
    </source>
</evidence>
<dbReference type="AlphaFoldDB" id="A0A0G1VZH7"/>
<accession>A0A0G1VZH7</accession>
<dbReference type="Proteomes" id="UP000034588">
    <property type="component" value="Unassembled WGS sequence"/>
</dbReference>
<proteinExistence type="predicted"/>
<organism evidence="1 2">
    <name type="scientific">Candidatus Gottesmanbacteria bacterium GW2011_GWB1_49_7</name>
    <dbReference type="NCBI Taxonomy" id="1618448"/>
    <lineage>
        <taxon>Bacteria</taxon>
        <taxon>Candidatus Gottesmaniibacteriota</taxon>
    </lineage>
</organism>